<dbReference type="Proteomes" id="UP000247973">
    <property type="component" value="Unassembled WGS sequence"/>
</dbReference>
<dbReference type="InterPro" id="IPR012341">
    <property type="entry name" value="6hp_glycosidase-like_sf"/>
</dbReference>
<evidence type="ECO:0000313" key="2">
    <source>
        <dbReference type="Proteomes" id="UP000247973"/>
    </source>
</evidence>
<organism evidence="1 2">
    <name type="scientific">Dysgonomonas alginatilytica</name>
    <dbReference type="NCBI Taxonomy" id="1605892"/>
    <lineage>
        <taxon>Bacteria</taxon>
        <taxon>Pseudomonadati</taxon>
        <taxon>Bacteroidota</taxon>
        <taxon>Bacteroidia</taxon>
        <taxon>Bacteroidales</taxon>
        <taxon>Dysgonomonadaceae</taxon>
        <taxon>Dysgonomonas</taxon>
    </lineage>
</organism>
<keyword evidence="2" id="KW-1185">Reference proteome</keyword>
<evidence type="ECO:0000313" key="1">
    <source>
        <dbReference type="EMBL" id="PXV66305.1"/>
    </source>
</evidence>
<accession>A0A2V3PT17</accession>
<evidence type="ECO:0008006" key="3">
    <source>
        <dbReference type="Google" id="ProtNLM"/>
    </source>
</evidence>
<dbReference type="AlphaFoldDB" id="A0A2V3PT17"/>
<dbReference type="GO" id="GO:0005975">
    <property type="term" value="P:carbohydrate metabolic process"/>
    <property type="evidence" value="ECO:0007669"/>
    <property type="project" value="InterPro"/>
</dbReference>
<dbReference type="SUPFAM" id="SSF48208">
    <property type="entry name" value="Six-hairpin glycosidases"/>
    <property type="match status" value="1"/>
</dbReference>
<protein>
    <recommendedName>
        <fullName evidence="3">Glycogen debranching enzyme</fullName>
    </recommendedName>
</protein>
<dbReference type="InterPro" id="IPR008928">
    <property type="entry name" value="6-hairpin_glycosidase_sf"/>
</dbReference>
<dbReference type="EMBL" id="QICL01000005">
    <property type="protein sequence ID" value="PXV66305.1"/>
    <property type="molecule type" value="Genomic_DNA"/>
</dbReference>
<proteinExistence type="predicted"/>
<dbReference type="RefSeq" id="WP_110309967.1">
    <property type="nucleotide sequence ID" value="NZ_QICL01000005.1"/>
</dbReference>
<name>A0A2V3PT17_9BACT</name>
<sequence length="663" mass="75237">MKKYILLGLILIWGIWNTEAQNNRWQLADTGGIEWNIKSNLPHDDHIEMSGRKLSVVLRYGVDADKNFSVNRSIIWPMLRFQPNKTRSHLNKQFALDVRDLLLINSQSLGQETVDKISLEGLMVVDSRFEKNSLRMTRVLYPSTTEAAYFEKYTIQNIGEKAISVDLPDLDMTYISDPALGIYGGYTYGVKSSHKGYYTLESGKDLTFYITFSARKIKEPQPAFNPEQELVARKEFVESIWSNLVLETPDKVLNRMFAFAKIRGSESIYETKGGLMHGPGGEAYYAAIWANDQAEYINPFFPYLGYETGNESALNSFRHFARFMNDEYKPIPSSIIAEGDGIWHGAKDRGDGAMIAYGAARYALAKGSKTEAEELWPLIEWTLEYCKRKINENGVVASDSDELENRFPAGKANLCTSGLYYDALISAVYLGKDLGKPNKQLDEYKKEAETLRKNIEKHFGYKVEGFDTYRYYEGNDILRSWICIPLTVGIFDRSQGTIDALFSPRLWTDDGLLTQAGTETFWDRSTLYALRGVFAAGATEKGLEYLEKYSQRRLLGEHVPYAIEAWPEGSQRHLSAESGLYCRIFTEGIFGIRPTGLKSFEMTPHMPSEWNYMNLKSIKAFGETFDVNITGKDGGLEVVIKSKSGKTLTKKIKQGETIRVNFK</sequence>
<reference evidence="1 2" key="1">
    <citation type="submission" date="2018-03" db="EMBL/GenBank/DDBJ databases">
        <title>Genomic Encyclopedia of Archaeal and Bacterial Type Strains, Phase II (KMG-II): from individual species to whole genera.</title>
        <authorList>
            <person name="Goeker M."/>
        </authorList>
    </citation>
    <scope>NUCLEOTIDE SEQUENCE [LARGE SCALE GENOMIC DNA]</scope>
    <source>
        <strain evidence="1 2">DSM 100214</strain>
    </source>
</reference>
<dbReference type="OrthoDB" id="2490189at2"/>
<dbReference type="Gene3D" id="1.50.10.10">
    <property type="match status" value="1"/>
</dbReference>
<comment type="caution">
    <text evidence="1">The sequence shown here is derived from an EMBL/GenBank/DDBJ whole genome shotgun (WGS) entry which is preliminary data.</text>
</comment>
<gene>
    <name evidence="1" type="ORF">CLV62_10556</name>
</gene>